<evidence type="ECO:0000256" key="4">
    <source>
        <dbReference type="ARBA" id="ARBA00022475"/>
    </source>
</evidence>
<feature type="transmembrane region" description="Helical" evidence="8">
    <location>
        <begin position="137"/>
        <end position="161"/>
    </location>
</feature>
<evidence type="ECO:0000256" key="2">
    <source>
        <dbReference type="ARBA" id="ARBA00006236"/>
    </source>
</evidence>
<dbReference type="InterPro" id="IPR004812">
    <property type="entry name" value="Efflux_drug-R_Bcr/CmlA"/>
</dbReference>
<feature type="transmembrane region" description="Helical" evidence="8">
    <location>
        <begin position="306"/>
        <end position="325"/>
    </location>
</feature>
<organism evidence="10 11">
    <name type="scientific">Pseudohalioglobus sediminis</name>
    <dbReference type="NCBI Taxonomy" id="2606449"/>
    <lineage>
        <taxon>Bacteria</taxon>
        <taxon>Pseudomonadati</taxon>
        <taxon>Pseudomonadota</taxon>
        <taxon>Gammaproteobacteria</taxon>
        <taxon>Cellvibrionales</taxon>
        <taxon>Halieaceae</taxon>
        <taxon>Pseudohalioglobus</taxon>
    </lineage>
</organism>
<evidence type="ECO:0000256" key="3">
    <source>
        <dbReference type="ARBA" id="ARBA00022448"/>
    </source>
</evidence>
<keyword evidence="5 8" id="KW-0812">Transmembrane</keyword>
<gene>
    <name evidence="10" type="ORF">F0M18_12355</name>
</gene>
<dbReference type="PROSITE" id="PS50850">
    <property type="entry name" value="MFS"/>
    <property type="match status" value="1"/>
</dbReference>
<feature type="transmembrane region" description="Helical" evidence="8">
    <location>
        <begin position="167"/>
        <end position="188"/>
    </location>
</feature>
<feature type="transmembrane region" description="Helical" evidence="8">
    <location>
        <begin position="79"/>
        <end position="98"/>
    </location>
</feature>
<dbReference type="AlphaFoldDB" id="A0A5B0WUM4"/>
<evidence type="ECO:0000259" key="9">
    <source>
        <dbReference type="PROSITE" id="PS50850"/>
    </source>
</evidence>
<feature type="domain" description="Major facilitator superfamily (MFS) profile" evidence="9">
    <location>
        <begin position="13"/>
        <end position="396"/>
    </location>
</feature>
<evidence type="ECO:0000313" key="11">
    <source>
        <dbReference type="Proteomes" id="UP000323708"/>
    </source>
</evidence>
<dbReference type="RefSeq" id="WP_149611751.1">
    <property type="nucleotide sequence ID" value="NZ_VTUX01000005.1"/>
</dbReference>
<dbReference type="PRINTS" id="PR01036">
    <property type="entry name" value="TCRTETB"/>
</dbReference>
<dbReference type="GO" id="GO:0042910">
    <property type="term" value="F:xenobiotic transmembrane transporter activity"/>
    <property type="evidence" value="ECO:0007669"/>
    <property type="project" value="InterPro"/>
</dbReference>
<evidence type="ECO:0000256" key="6">
    <source>
        <dbReference type="ARBA" id="ARBA00022989"/>
    </source>
</evidence>
<feature type="transmembrane region" description="Helical" evidence="8">
    <location>
        <begin position="249"/>
        <end position="270"/>
    </location>
</feature>
<dbReference type="SUPFAM" id="SSF103473">
    <property type="entry name" value="MFS general substrate transporter"/>
    <property type="match status" value="1"/>
</dbReference>
<proteinExistence type="inferred from homology"/>
<dbReference type="PANTHER" id="PTHR23502">
    <property type="entry name" value="MAJOR FACILITATOR SUPERFAMILY"/>
    <property type="match status" value="1"/>
</dbReference>
<sequence length="399" mass="42692">MASRYLKPESPWLLALLAALVALGPLSVDMYLPAMPLMMRALDTDIAQMHLTLSAYLTGFAVFHLICGPLADRFGRKPILGGGTLIFVAACLGCAQSSTIEELLLFRFLQGIGACVGPTLARTVTRDIFGPRRAARALSLIAMLMALGPAVAPTIGGFVLLVLPWPVIFLFLAVYGALMVVLLQVYLPESLPQRQSLHPVSIVRNYAELVMDPSFLSVTVASALVYSGLMAYLSSSSFVYIDMLGVPVQYFGFIFLSTVAGYMAGSAISARLASRWDSRRTMLVGNALCVATAVVMWLAHTQFPTNIWVLMLPMSCYAIGMGLVLPHAMAIAMAPFPHIAGTASALLGFLQMGLSALGTALVGVLLEDTPQPMLASMVAFTLCGLALALRVYVRRIPQA</sequence>
<feature type="transmembrane region" description="Helical" evidence="8">
    <location>
        <begin position="104"/>
        <end position="125"/>
    </location>
</feature>
<dbReference type="CDD" id="cd17320">
    <property type="entry name" value="MFS_MdfA_MDR_like"/>
    <property type="match status" value="1"/>
</dbReference>
<dbReference type="NCBIfam" id="TIGR00710">
    <property type="entry name" value="efflux_Bcr_CflA"/>
    <property type="match status" value="1"/>
</dbReference>
<keyword evidence="7 8" id="KW-0472">Membrane</keyword>
<protein>
    <recommendedName>
        <fullName evidence="8">Bcr/CflA family efflux transporter</fullName>
    </recommendedName>
</protein>
<evidence type="ECO:0000313" key="10">
    <source>
        <dbReference type="EMBL" id="KAA1190596.1"/>
    </source>
</evidence>
<feature type="transmembrane region" description="Helical" evidence="8">
    <location>
        <begin position="372"/>
        <end position="393"/>
    </location>
</feature>
<feature type="transmembrane region" description="Helical" evidence="8">
    <location>
        <begin position="346"/>
        <end position="366"/>
    </location>
</feature>
<dbReference type="Gene3D" id="1.20.1720.10">
    <property type="entry name" value="Multidrug resistance protein D"/>
    <property type="match status" value="1"/>
</dbReference>
<evidence type="ECO:0000256" key="8">
    <source>
        <dbReference type="RuleBase" id="RU365088"/>
    </source>
</evidence>
<feature type="transmembrane region" description="Helical" evidence="8">
    <location>
        <begin position="12"/>
        <end position="34"/>
    </location>
</feature>
<comment type="caution">
    <text evidence="10">The sequence shown here is derived from an EMBL/GenBank/DDBJ whole genome shotgun (WGS) entry which is preliminary data.</text>
</comment>
<keyword evidence="8" id="KW-0997">Cell inner membrane</keyword>
<evidence type="ECO:0000256" key="1">
    <source>
        <dbReference type="ARBA" id="ARBA00004651"/>
    </source>
</evidence>
<dbReference type="GO" id="GO:0005886">
    <property type="term" value="C:plasma membrane"/>
    <property type="evidence" value="ECO:0007669"/>
    <property type="project" value="UniProtKB-SubCell"/>
</dbReference>
<accession>A0A5B0WUM4</accession>
<reference evidence="10 11" key="1">
    <citation type="submission" date="2019-09" db="EMBL/GenBank/DDBJ databases">
        <authorList>
            <person name="Chen X.-Y."/>
        </authorList>
    </citation>
    <scope>NUCLEOTIDE SEQUENCE [LARGE SCALE GENOMIC DNA]</scope>
    <source>
        <strain evidence="10 11">NY5</strain>
    </source>
</reference>
<evidence type="ECO:0000256" key="7">
    <source>
        <dbReference type="ARBA" id="ARBA00023136"/>
    </source>
</evidence>
<dbReference type="InterPro" id="IPR011701">
    <property type="entry name" value="MFS"/>
</dbReference>
<name>A0A5B0WUM4_9GAMM</name>
<feature type="transmembrane region" description="Helical" evidence="8">
    <location>
        <begin position="209"/>
        <end position="229"/>
    </location>
</feature>
<dbReference type="Proteomes" id="UP000323708">
    <property type="component" value="Unassembled WGS sequence"/>
</dbReference>
<dbReference type="GO" id="GO:0015385">
    <property type="term" value="F:sodium:proton antiporter activity"/>
    <property type="evidence" value="ECO:0007669"/>
    <property type="project" value="TreeGrafter"/>
</dbReference>
<dbReference type="InterPro" id="IPR020846">
    <property type="entry name" value="MFS_dom"/>
</dbReference>
<keyword evidence="4" id="KW-1003">Cell membrane</keyword>
<dbReference type="GO" id="GO:1990961">
    <property type="term" value="P:xenobiotic detoxification by transmembrane export across the plasma membrane"/>
    <property type="evidence" value="ECO:0007669"/>
    <property type="project" value="InterPro"/>
</dbReference>
<evidence type="ECO:0000256" key="5">
    <source>
        <dbReference type="ARBA" id="ARBA00022692"/>
    </source>
</evidence>
<keyword evidence="3 8" id="KW-0813">Transport</keyword>
<feature type="transmembrane region" description="Helical" evidence="8">
    <location>
        <begin position="282"/>
        <end position="300"/>
    </location>
</feature>
<feature type="transmembrane region" description="Helical" evidence="8">
    <location>
        <begin position="46"/>
        <end position="67"/>
    </location>
</feature>
<keyword evidence="6 8" id="KW-1133">Transmembrane helix</keyword>
<comment type="subcellular location">
    <subcellularLocation>
        <location evidence="8">Cell inner membrane</location>
        <topology evidence="8">Multi-pass membrane protein</topology>
    </subcellularLocation>
    <subcellularLocation>
        <location evidence="1">Cell membrane</location>
        <topology evidence="1">Multi-pass membrane protein</topology>
    </subcellularLocation>
</comment>
<dbReference type="EMBL" id="VTUX01000005">
    <property type="protein sequence ID" value="KAA1190596.1"/>
    <property type="molecule type" value="Genomic_DNA"/>
</dbReference>
<dbReference type="Pfam" id="PF07690">
    <property type="entry name" value="MFS_1"/>
    <property type="match status" value="1"/>
</dbReference>
<dbReference type="InterPro" id="IPR036259">
    <property type="entry name" value="MFS_trans_sf"/>
</dbReference>
<comment type="similarity">
    <text evidence="2 8">Belongs to the major facilitator superfamily. Bcr/CmlA family.</text>
</comment>
<dbReference type="PANTHER" id="PTHR23502:SF132">
    <property type="entry name" value="POLYAMINE TRANSPORTER 2-RELATED"/>
    <property type="match status" value="1"/>
</dbReference>
<keyword evidence="11" id="KW-1185">Reference proteome</keyword>